<comment type="catalytic activity">
    <reaction evidence="8 9">
        <text>(2R)-3-phosphoglycerate + NAD(+) = 3-phosphooxypyruvate + NADH + H(+)</text>
        <dbReference type="Rhea" id="RHEA:12641"/>
        <dbReference type="ChEBI" id="CHEBI:15378"/>
        <dbReference type="ChEBI" id="CHEBI:18110"/>
        <dbReference type="ChEBI" id="CHEBI:57540"/>
        <dbReference type="ChEBI" id="CHEBI:57945"/>
        <dbReference type="ChEBI" id="CHEBI:58272"/>
        <dbReference type="EC" id="1.1.1.95"/>
    </reaction>
</comment>
<keyword evidence="9" id="KW-0718">Serine biosynthesis</keyword>
<evidence type="ECO:0000256" key="5">
    <source>
        <dbReference type="ARBA" id="ARBA00022605"/>
    </source>
</evidence>
<dbReference type="EMBL" id="CASHTH010000351">
    <property type="protein sequence ID" value="CAI7998545.1"/>
    <property type="molecule type" value="Genomic_DNA"/>
</dbReference>
<dbReference type="Gene3D" id="3.30.70.260">
    <property type="match status" value="1"/>
</dbReference>
<dbReference type="PROSITE" id="PS00671">
    <property type="entry name" value="D_2_HYDROXYACID_DH_3"/>
    <property type="match status" value="1"/>
</dbReference>
<dbReference type="InterPro" id="IPR006236">
    <property type="entry name" value="PGDH"/>
</dbReference>
<dbReference type="SUPFAM" id="SSF55021">
    <property type="entry name" value="ACT-like"/>
    <property type="match status" value="1"/>
</dbReference>
<evidence type="ECO:0000256" key="4">
    <source>
        <dbReference type="ARBA" id="ARBA00021582"/>
    </source>
</evidence>
<dbReference type="Pfam" id="PF02826">
    <property type="entry name" value="2-Hacid_dh_C"/>
    <property type="match status" value="1"/>
</dbReference>
<dbReference type="InterPro" id="IPR006139">
    <property type="entry name" value="D-isomer_2_OHA_DH_cat_dom"/>
</dbReference>
<dbReference type="SUPFAM" id="SSF143548">
    <property type="entry name" value="Serine metabolism enzymes domain"/>
    <property type="match status" value="1"/>
</dbReference>
<keyword evidence="14" id="KW-1185">Reference proteome</keyword>
<evidence type="ECO:0000259" key="12">
    <source>
        <dbReference type="Pfam" id="PF19304"/>
    </source>
</evidence>
<evidence type="ECO:0000256" key="7">
    <source>
        <dbReference type="ARBA" id="ARBA00023027"/>
    </source>
</evidence>
<dbReference type="CDD" id="cd12173">
    <property type="entry name" value="PGDH_4"/>
    <property type="match status" value="1"/>
</dbReference>
<gene>
    <name evidence="13" type="ORF">GBAR_LOCUS2469</name>
</gene>
<dbReference type="InterPro" id="IPR029752">
    <property type="entry name" value="D-isomer_DH_CS1"/>
</dbReference>
<comment type="similarity">
    <text evidence="2 9">Belongs to the D-isomer specific 2-hydroxyacid dehydrogenase family.</text>
</comment>
<keyword evidence="6 9" id="KW-0560">Oxidoreductase</keyword>
<evidence type="ECO:0000313" key="13">
    <source>
        <dbReference type="EMBL" id="CAI7998545.1"/>
    </source>
</evidence>
<evidence type="ECO:0000256" key="6">
    <source>
        <dbReference type="ARBA" id="ARBA00023002"/>
    </source>
</evidence>
<feature type="domain" description="D-isomer specific 2-hydroxyacid dehydrogenase catalytic" evidence="10">
    <location>
        <begin position="4"/>
        <end position="311"/>
    </location>
</feature>
<comment type="caution">
    <text evidence="13">The sequence shown here is derived from an EMBL/GenBank/DDBJ whole genome shotgun (WGS) entry which is preliminary data.</text>
</comment>
<dbReference type="InterPro" id="IPR029753">
    <property type="entry name" value="D-isomer_DH_CS"/>
</dbReference>
<dbReference type="Pfam" id="PF09957">
    <property type="entry name" value="VapB_antitoxin"/>
    <property type="match status" value="1"/>
</dbReference>
<dbReference type="PANTHER" id="PTHR42789">
    <property type="entry name" value="D-ISOMER SPECIFIC 2-HYDROXYACID DEHYDROGENASE FAMILY PROTEIN (AFU_ORTHOLOGUE AFUA_6G10090)"/>
    <property type="match status" value="1"/>
</dbReference>
<evidence type="ECO:0000313" key="14">
    <source>
        <dbReference type="Proteomes" id="UP001174909"/>
    </source>
</evidence>
<sequence>MTKVLITDNVAAEGIDLLKKHVPVDVKRGLSPDELIATIPGYDALVVRSETKVTEPVIAAGGDLKVIARAGIGVDNIDLDAATRAGVAVVNAPIGNTVAAAEHTVALMLALARNVPQAYASMKDGQWQRSAFMGIEVRNKTLGIVGLGRVGSEVARRAASFGMRLIAYDPFVAPDFAARMGVTVVSLDELLAQADFITLHTPLTAGTTRLISAPQLAQMKPGARLINVARGELVDDDALLDALESEHLAGAALDVFTNEPPGDLPLLKHPNLVATPHLGASTQEAQREVAIEAAEQVLAVLEGKPARNTVNAPFVPPEVHAILAPYVPVASMVGRLLTSMARGQFIGITIRYQGEIAEHSTAILKAAALVGLLGQVSGEAVNMINAPVLAQQRGLQITEQTSGDSREYASLITATLHTTGDDITIAGTSLRDEPHLVRVNEYWMDVAPSASYLMFVDNQDQPGVVGAVGTVAGRHNVNISFMEFRCMARTNVNIDDAACAEVMRRYRLATKRDAINFALRTLAAKPASVDEARSFRGIGWEGDLDAMRSYRAP</sequence>
<dbReference type="AlphaFoldDB" id="A0AA35R002"/>
<dbReference type="FunFam" id="3.30.1330.90:FF:000003">
    <property type="entry name" value="D-3-phosphoglycerate dehydrogenase"/>
    <property type="match status" value="1"/>
</dbReference>
<reference evidence="13" key="1">
    <citation type="submission" date="2023-03" db="EMBL/GenBank/DDBJ databases">
        <authorList>
            <person name="Steffen K."/>
            <person name="Cardenas P."/>
        </authorList>
    </citation>
    <scope>NUCLEOTIDE SEQUENCE</scope>
</reference>
<dbReference type="InterPro" id="IPR029009">
    <property type="entry name" value="ASB_dom_sf"/>
</dbReference>
<keyword evidence="5 9" id="KW-0028">Amino-acid biosynthesis</keyword>
<evidence type="ECO:0000259" key="10">
    <source>
        <dbReference type="Pfam" id="PF00389"/>
    </source>
</evidence>
<dbReference type="GO" id="GO:0051287">
    <property type="term" value="F:NAD binding"/>
    <property type="evidence" value="ECO:0007669"/>
    <property type="project" value="UniProtKB-UniRule"/>
</dbReference>
<dbReference type="GO" id="GO:0006564">
    <property type="term" value="P:L-serine biosynthetic process"/>
    <property type="evidence" value="ECO:0007669"/>
    <property type="project" value="UniProtKB-KW"/>
</dbReference>
<dbReference type="Pfam" id="PF19304">
    <property type="entry name" value="PGDH_inter"/>
    <property type="match status" value="1"/>
</dbReference>
<keyword evidence="7 9" id="KW-0520">NAD</keyword>
<dbReference type="InterPro" id="IPR045626">
    <property type="entry name" value="PGDH_ASB_dom"/>
</dbReference>
<dbReference type="PROSITE" id="PS00670">
    <property type="entry name" value="D_2_HYDROXYACID_DH_2"/>
    <property type="match status" value="1"/>
</dbReference>
<dbReference type="InterPro" id="IPR006140">
    <property type="entry name" value="D-isomer_DH_NAD-bd"/>
</dbReference>
<dbReference type="InterPro" id="IPR036291">
    <property type="entry name" value="NAD(P)-bd_dom_sf"/>
</dbReference>
<comment type="pathway">
    <text evidence="1 9">Amino-acid biosynthesis; L-serine biosynthesis; L-serine from 3-phospho-D-glycerate: step 1/3.</text>
</comment>
<evidence type="ECO:0000256" key="2">
    <source>
        <dbReference type="ARBA" id="ARBA00005854"/>
    </source>
</evidence>
<evidence type="ECO:0000256" key="1">
    <source>
        <dbReference type="ARBA" id="ARBA00005216"/>
    </source>
</evidence>
<dbReference type="PROSITE" id="PS00065">
    <property type="entry name" value="D_2_HYDROXYACID_DH_1"/>
    <property type="match status" value="1"/>
</dbReference>
<dbReference type="FunFam" id="3.40.50.720:FF:000021">
    <property type="entry name" value="D-3-phosphoglycerate dehydrogenase"/>
    <property type="match status" value="1"/>
</dbReference>
<dbReference type="InterPro" id="IPR050857">
    <property type="entry name" value="D-2-hydroxyacid_DH"/>
</dbReference>
<feature type="domain" description="D-3-phosphoglycerate dehydrogenase ASB" evidence="12">
    <location>
        <begin position="323"/>
        <end position="439"/>
    </location>
</feature>
<dbReference type="InterPro" id="IPR019239">
    <property type="entry name" value="VapB_antitoxin"/>
</dbReference>
<dbReference type="EC" id="1.1.1.95" evidence="3 9"/>
<dbReference type="Pfam" id="PF00389">
    <property type="entry name" value="2-Hacid_dh"/>
    <property type="match status" value="1"/>
</dbReference>
<dbReference type="SUPFAM" id="SSF52283">
    <property type="entry name" value="Formate/glycerate dehydrogenase catalytic domain-like"/>
    <property type="match status" value="1"/>
</dbReference>
<protein>
    <recommendedName>
        <fullName evidence="4 9">D-3-phosphoglycerate dehydrogenase</fullName>
        <ecNumber evidence="3 9">1.1.1.95</ecNumber>
    </recommendedName>
</protein>
<feature type="domain" description="D-isomer specific 2-hydroxyacid dehydrogenase NAD-binding" evidence="11">
    <location>
        <begin position="105"/>
        <end position="279"/>
    </location>
</feature>
<proteinExistence type="inferred from homology"/>
<evidence type="ECO:0000256" key="8">
    <source>
        <dbReference type="ARBA" id="ARBA00048731"/>
    </source>
</evidence>
<dbReference type="PANTHER" id="PTHR42789:SF1">
    <property type="entry name" value="D-ISOMER SPECIFIC 2-HYDROXYACID DEHYDROGENASE FAMILY PROTEIN (AFU_ORTHOLOGUE AFUA_6G10090)"/>
    <property type="match status" value="1"/>
</dbReference>
<dbReference type="InterPro" id="IPR045865">
    <property type="entry name" value="ACT-like_dom_sf"/>
</dbReference>
<name>A0AA35R002_GEOBA</name>
<dbReference type="SUPFAM" id="SSF51735">
    <property type="entry name" value="NAD(P)-binding Rossmann-fold domains"/>
    <property type="match status" value="1"/>
</dbReference>
<dbReference type="Proteomes" id="UP001174909">
    <property type="component" value="Unassembled WGS sequence"/>
</dbReference>
<dbReference type="NCBIfam" id="TIGR01327">
    <property type="entry name" value="PGDH"/>
    <property type="match status" value="1"/>
</dbReference>
<evidence type="ECO:0000256" key="3">
    <source>
        <dbReference type="ARBA" id="ARBA00013143"/>
    </source>
</evidence>
<organism evidence="13 14">
    <name type="scientific">Geodia barretti</name>
    <name type="common">Barrett's horny sponge</name>
    <dbReference type="NCBI Taxonomy" id="519541"/>
    <lineage>
        <taxon>Eukaryota</taxon>
        <taxon>Metazoa</taxon>
        <taxon>Porifera</taxon>
        <taxon>Demospongiae</taxon>
        <taxon>Heteroscleromorpha</taxon>
        <taxon>Tetractinellida</taxon>
        <taxon>Astrophorina</taxon>
        <taxon>Geodiidae</taxon>
        <taxon>Geodia</taxon>
    </lineage>
</organism>
<accession>A0AA35R002</accession>
<evidence type="ECO:0000256" key="9">
    <source>
        <dbReference type="RuleBase" id="RU363003"/>
    </source>
</evidence>
<dbReference type="GO" id="GO:0004617">
    <property type="term" value="F:phosphoglycerate dehydrogenase activity"/>
    <property type="evidence" value="ECO:0007669"/>
    <property type="project" value="UniProtKB-EC"/>
</dbReference>
<evidence type="ECO:0000259" key="11">
    <source>
        <dbReference type="Pfam" id="PF02826"/>
    </source>
</evidence>
<dbReference type="Gene3D" id="3.40.50.720">
    <property type="entry name" value="NAD(P)-binding Rossmann-like Domain"/>
    <property type="match status" value="2"/>
</dbReference>
<dbReference type="Gene3D" id="3.30.1330.90">
    <property type="entry name" value="D-3-phosphoglycerate dehydrogenase, domain 3"/>
    <property type="match status" value="1"/>
</dbReference>